<evidence type="ECO:0000256" key="2">
    <source>
        <dbReference type="ARBA" id="ARBA00023125"/>
    </source>
</evidence>
<accession>A0AAW7I2U4</accession>
<dbReference type="GO" id="GO:0015074">
    <property type="term" value="P:DNA integration"/>
    <property type="evidence" value="ECO:0007669"/>
    <property type="project" value="UniProtKB-KW"/>
</dbReference>
<evidence type="ECO:0000313" key="7">
    <source>
        <dbReference type="EMBL" id="MDM5140473.1"/>
    </source>
</evidence>
<dbReference type="InterPro" id="IPR050639">
    <property type="entry name" value="SSR_resolvase"/>
</dbReference>
<dbReference type="AlphaFoldDB" id="A0AAW7I2U4"/>
<name>A0AAW7I2U4_9GAMM</name>
<feature type="active site" description="O-(5'-phospho-DNA)-serine intermediate" evidence="4 5">
    <location>
        <position position="11"/>
    </location>
</feature>
<evidence type="ECO:0000313" key="8">
    <source>
        <dbReference type="Proteomes" id="UP001168216"/>
    </source>
</evidence>
<protein>
    <submittedName>
        <fullName evidence="7">Recombinase family protein</fullName>
    </submittedName>
</protein>
<gene>
    <name evidence="7" type="ORF">OB959_11775</name>
</gene>
<dbReference type="CDD" id="cd03768">
    <property type="entry name" value="SR_ResInv"/>
    <property type="match status" value="1"/>
</dbReference>
<feature type="domain" description="Resolvase/invertase-type recombinase catalytic" evidence="6">
    <location>
        <begin position="3"/>
        <end position="143"/>
    </location>
</feature>
<sequence length="188" mass="21041">MSRIFAYCRVSTIEQTVENQIIEIAKRGYTVEPHRISSETISGSTQASTRPEFKKLLEKMEKGDTLVVLKLDRLGRDNIDVQTTISNLTEQGIKVVSLDLPVSDLTSPEGKLMLQLMGAFAEFERNRIRERTQEGLQRAKAEGKQLGRPVATDTTDEVQRAKADGLSQSKAAERLGLSLATVKRHWNK</sequence>
<evidence type="ECO:0000256" key="1">
    <source>
        <dbReference type="ARBA" id="ARBA00022908"/>
    </source>
</evidence>
<dbReference type="Pfam" id="PF00239">
    <property type="entry name" value="Resolvase"/>
    <property type="match status" value="1"/>
</dbReference>
<dbReference type="GO" id="GO:0000150">
    <property type="term" value="F:DNA strand exchange activity"/>
    <property type="evidence" value="ECO:0007669"/>
    <property type="project" value="InterPro"/>
</dbReference>
<evidence type="ECO:0000259" key="6">
    <source>
        <dbReference type="PROSITE" id="PS51736"/>
    </source>
</evidence>
<keyword evidence="2" id="KW-0238">DNA-binding</keyword>
<comment type="caution">
    <text evidence="7">The sequence shown here is derived from an EMBL/GenBank/DDBJ whole genome shotgun (WGS) entry which is preliminary data.</text>
</comment>
<proteinExistence type="predicted"/>
<dbReference type="Proteomes" id="UP001168216">
    <property type="component" value="Unassembled WGS sequence"/>
</dbReference>
<dbReference type="InterPro" id="IPR006119">
    <property type="entry name" value="Resolv_N"/>
</dbReference>
<evidence type="ECO:0000256" key="4">
    <source>
        <dbReference type="PIRSR" id="PIRSR606118-50"/>
    </source>
</evidence>
<dbReference type="PROSITE" id="PS00398">
    <property type="entry name" value="RECOMBINASES_2"/>
    <property type="match status" value="1"/>
</dbReference>
<dbReference type="PANTHER" id="PTHR30461">
    <property type="entry name" value="DNA-INVERTASE FROM LAMBDOID PROPHAGE"/>
    <property type="match status" value="1"/>
</dbReference>
<reference evidence="7" key="1">
    <citation type="submission" date="2023-08" db="EMBL/GenBank/DDBJ databases">
        <title>WGS of Aeromonas isolates.</title>
        <authorList>
            <person name="Lee H."/>
        </authorList>
    </citation>
    <scope>NUCLEOTIDE SEQUENCE</scope>
    <source>
        <strain evidence="7">SL22</strain>
    </source>
</reference>
<evidence type="ECO:0000256" key="5">
    <source>
        <dbReference type="PROSITE-ProRule" id="PRU10137"/>
    </source>
</evidence>
<dbReference type="EMBL" id="JAOPLV010000005">
    <property type="protein sequence ID" value="MDM5140473.1"/>
    <property type="molecule type" value="Genomic_DNA"/>
</dbReference>
<organism evidence="7 8">
    <name type="scientific">Aeromonas bestiarum</name>
    <dbReference type="NCBI Taxonomy" id="105751"/>
    <lineage>
        <taxon>Bacteria</taxon>
        <taxon>Pseudomonadati</taxon>
        <taxon>Pseudomonadota</taxon>
        <taxon>Gammaproteobacteria</taxon>
        <taxon>Aeromonadales</taxon>
        <taxon>Aeromonadaceae</taxon>
        <taxon>Aeromonas</taxon>
    </lineage>
</organism>
<dbReference type="InterPro" id="IPR006118">
    <property type="entry name" value="Recombinase_CS"/>
</dbReference>
<evidence type="ECO:0000256" key="3">
    <source>
        <dbReference type="ARBA" id="ARBA00023172"/>
    </source>
</evidence>
<dbReference type="SMART" id="SM00857">
    <property type="entry name" value="Resolvase"/>
    <property type="match status" value="1"/>
</dbReference>
<dbReference type="PROSITE" id="PS00397">
    <property type="entry name" value="RECOMBINASES_1"/>
    <property type="match status" value="1"/>
</dbReference>
<dbReference type="SUPFAM" id="SSF53041">
    <property type="entry name" value="Resolvase-like"/>
    <property type="match status" value="1"/>
</dbReference>
<keyword evidence="3" id="KW-0233">DNA recombination</keyword>
<dbReference type="Gene3D" id="3.40.50.1390">
    <property type="entry name" value="Resolvase, N-terminal catalytic domain"/>
    <property type="match status" value="1"/>
</dbReference>
<dbReference type="GO" id="GO:0003677">
    <property type="term" value="F:DNA binding"/>
    <property type="evidence" value="ECO:0007669"/>
    <property type="project" value="UniProtKB-KW"/>
</dbReference>
<dbReference type="InterPro" id="IPR036162">
    <property type="entry name" value="Resolvase-like_N_sf"/>
</dbReference>
<dbReference type="PROSITE" id="PS51736">
    <property type="entry name" value="RECOMBINASES_3"/>
    <property type="match status" value="1"/>
</dbReference>
<dbReference type="PANTHER" id="PTHR30461:SF2">
    <property type="entry name" value="SERINE RECOMBINASE PINE-RELATED"/>
    <property type="match status" value="1"/>
</dbReference>
<dbReference type="RefSeq" id="WP_241324854.1">
    <property type="nucleotide sequence ID" value="NZ_JAOPLV010000005.1"/>
</dbReference>
<dbReference type="Gene3D" id="1.10.10.10">
    <property type="entry name" value="Winged helix-like DNA-binding domain superfamily/Winged helix DNA-binding domain"/>
    <property type="match status" value="1"/>
</dbReference>
<keyword evidence="1" id="KW-0229">DNA integration</keyword>
<dbReference type="InterPro" id="IPR036388">
    <property type="entry name" value="WH-like_DNA-bd_sf"/>
</dbReference>